<dbReference type="OrthoDB" id="4330117at2759"/>
<gene>
    <name evidence="2" type="ORF">ISF_05040</name>
</gene>
<reference evidence="2 3" key="1">
    <citation type="journal article" date="2016" name="Genome Biol. Evol.">
        <title>Divergent and convergent evolution of fungal pathogenicity.</title>
        <authorList>
            <person name="Shang Y."/>
            <person name="Xiao G."/>
            <person name="Zheng P."/>
            <person name="Cen K."/>
            <person name="Zhan S."/>
            <person name="Wang C."/>
        </authorList>
    </citation>
    <scope>NUCLEOTIDE SEQUENCE [LARGE SCALE GENOMIC DNA]</scope>
    <source>
        <strain evidence="2 3">ARSEF 2679</strain>
    </source>
</reference>
<proteinExistence type="predicted"/>
<sequence length="411" mass="44933">MNCIAISQPPIPPAHLLGSQVPSGVDDYFSLHQVIPSLWPHQSSPEEAQQPRQHPHLVPQHDHEQQQPIFDTVSAAPLVVPISAAAQQQQVFSSHYYHPQLHPTHKAAPILGSRRRQAAVPTLTYSILSALPATERRSRSNKVQIRYTDLVTPNSNNLSEPRTMHQFSVIWSRLRVLADHLDMVEAGKDYGDGPDGKPNEFTVAELYKHTHVVADALEQAVAIRNRSGGGSGSSSSSGARTPIITAGDLADGMFTMALYAQILHLMQRLFTHVRKVLAAADPHRDDTFAAWLLPEMNIGAALIDAHPTFHMSLTVQLATQFLGRLREAVTILCLSDIGPAGANFNGTAAAATGAGPHAEMIGIPARFTFVSLKIQEGELGKTLGQLQEELRKFMDTMDAIDAMEEDEKKKH</sequence>
<organism evidence="2 3">
    <name type="scientific">Cordyceps fumosorosea (strain ARSEF 2679)</name>
    <name type="common">Isaria fumosorosea</name>
    <dbReference type="NCBI Taxonomy" id="1081104"/>
    <lineage>
        <taxon>Eukaryota</taxon>
        <taxon>Fungi</taxon>
        <taxon>Dikarya</taxon>
        <taxon>Ascomycota</taxon>
        <taxon>Pezizomycotina</taxon>
        <taxon>Sordariomycetes</taxon>
        <taxon>Hypocreomycetidae</taxon>
        <taxon>Hypocreales</taxon>
        <taxon>Cordycipitaceae</taxon>
        <taxon>Cordyceps</taxon>
    </lineage>
</organism>
<evidence type="ECO:0000256" key="1">
    <source>
        <dbReference type="SAM" id="MobiDB-lite"/>
    </source>
</evidence>
<dbReference type="Proteomes" id="UP000076744">
    <property type="component" value="Unassembled WGS sequence"/>
</dbReference>
<feature type="compositionally biased region" description="Polar residues" evidence="1">
    <location>
        <begin position="41"/>
        <end position="52"/>
    </location>
</feature>
<dbReference type="AlphaFoldDB" id="A0A167W015"/>
<keyword evidence="3" id="KW-1185">Reference proteome</keyword>
<evidence type="ECO:0000313" key="3">
    <source>
        <dbReference type="Proteomes" id="UP000076744"/>
    </source>
</evidence>
<protein>
    <submittedName>
        <fullName evidence="2">Fungal transcriptional regulatory protein</fullName>
    </submittedName>
</protein>
<dbReference type="EMBL" id="AZHB01000011">
    <property type="protein sequence ID" value="OAA63164.1"/>
    <property type="molecule type" value="Genomic_DNA"/>
</dbReference>
<dbReference type="RefSeq" id="XP_018704371.1">
    <property type="nucleotide sequence ID" value="XM_018848645.1"/>
</dbReference>
<name>A0A167W015_CORFA</name>
<feature type="region of interest" description="Disordered" evidence="1">
    <location>
        <begin position="41"/>
        <end position="65"/>
    </location>
</feature>
<comment type="caution">
    <text evidence="2">The sequence shown here is derived from an EMBL/GenBank/DDBJ whole genome shotgun (WGS) entry which is preliminary data.</text>
</comment>
<dbReference type="STRING" id="1081104.A0A167W015"/>
<evidence type="ECO:0000313" key="2">
    <source>
        <dbReference type="EMBL" id="OAA63164.1"/>
    </source>
</evidence>
<dbReference type="GeneID" id="30021332"/>
<accession>A0A167W015</accession>